<comment type="caution">
    <text evidence="11">The sequence shown here is derived from an EMBL/GenBank/DDBJ whole genome shotgun (WGS) entry which is preliminary data.</text>
</comment>
<comment type="similarity">
    <text evidence="3">Belongs to the PurH family.</text>
</comment>
<dbReference type="PANTHER" id="PTHR11692:SF0">
    <property type="entry name" value="BIFUNCTIONAL PURINE BIOSYNTHESIS PROTEIN ATIC"/>
    <property type="match status" value="1"/>
</dbReference>
<comment type="catalytic activity">
    <reaction evidence="9">
        <text>IMP + H2O = 5-formamido-1-(5-phospho-D-ribosyl)imidazole-4-carboxamide</text>
        <dbReference type="Rhea" id="RHEA:18445"/>
        <dbReference type="ChEBI" id="CHEBI:15377"/>
        <dbReference type="ChEBI" id="CHEBI:58053"/>
        <dbReference type="ChEBI" id="CHEBI:58467"/>
        <dbReference type="EC" id="3.5.4.10"/>
    </reaction>
</comment>
<evidence type="ECO:0000256" key="7">
    <source>
        <dbReference type="ARBA" id="ARBA00023268"/>
    </source>
</evidence>
<dbReference type="EMBL" id="VSSQ01000221">
    <property type="protein sequence ID" value="MPL86414.1"/>
    <property type="molecule type" value="Genomic_DNA"/>
</dbReference>
<evidence type="ECO:0000256" key="4">
    <source>
        <dbReference type="ARBA" id="ARBA00022679"/>
    </source>
</evidence>
<organism evidence="11">
    <name type="scientific">bioreactor metagenome</name>
    <dbReference type="NCBI Taxonomy" id="1076179"/>
    <lineage>
        <taxon>unclassified sequences</taxon>
        <taxon>metagenomes</taxon>
        <taxon>ecological metagenomes</taxon>
    </lineage>
</organism>
<feature type="domain" description="MGS-like" evidence="10">
    <location>
        <begin position="1"/>
        <end position="148"/>
    </location>
</feature>
<dbReference type="Pfam" id="PF02142">
    <property type="entry name" value="MGS"/>
    <property type="match status" value="1"/>
</dbReference>
<name>A0A644V540_9ZZZZ</name>
<dbReference type="InterPro" id="IPR011607">
    <property type="entry name" value="MGS-like_dom"/>
</dbReference>
<dbReference type="FunFam" id="3.40.140.20:FF:000005">
    <property type="entry name" value="Bifunctional purine biosynthesis protein PurH"/>
    <property type="match status" value="1"/>
</dbReference>
<evidence type="ECO:0000256" key="9">
    <source>
        <dbReference type="ARBA" id="ARBA00050687"/>
    </source>
</evidence>
<dbReference type="SMART" id="SM00851">
    <property type="entry name" value="MGS"/>
    <property type="match status" value="1"/>
</dbReference>
<dbReference type="CDD" id="cd01421">
    <property type="entry name" value="IMPCH"/>
    <property type="match status" value="1"/>
</dbReference>
<dbReference type="FunFam" id="3.40.140.20:FF:000001">
    <property type="entry name" value="Bifunctional purine biosynthesis protein PurH"/>
    <property type="match status" value="1"/>
</dbReference>
<evidence type="ECO:0000313" key="11">
    <source>
        <dbReference type="EMBL" id="MPL86414.1"/>
    </source>
</evidence>
<evidence type="ECO:0000256" key="6">
    <source>
        <dbReference type="ARBA" id="ARBA00022801"/>
    </source>
</evidence>
<dbReference type="GO" id="GO:0006189">
    <property type="term" value="P:'de novo' IMP biosynthetic process"/>
    <property type="evidence" value="ECO:0007669"/>
    <property type="project" value="UniProtKB-UniPathway"/>
</dbReference>
<comment type="pathway">
    <text evidence="2">Purine metabolism; IMP biosynthesis via de novo pathway; 5-formamido-1-(5-phospho-D-ribosyl)imidazole-4-carboxamide from 5-amino-1-(5-phospho-D-ribosyl)imidazole-4-carboxamide (10-formyl THF route): step 1/1.</text>
</comment>
<accession>A0A644V540</accession>
<dbReference type="SUPFAM" id="SSF53927">
    <property type="entry name" value="Cytidine deaminase-like"/>
    <property type="match status" value="1"/>
</dbReference>
<dbReference type="InterPro" id="IPR016193">
    <property type="entry name" value="Cytidine_deaminase-like"/>
</dbReference>
<dbReference type="PANTHER" id="PTHR11692">
    <property type="entry name" value="BIFUNCTIONAL PURINE BIOSYNTHESIS PROTEIN PURH"/>
    <property type="match status" value="1"/>
</dbReference>
<dbReference type="PROSITE" id="PS51855">
    <property type="entry name" value="MGS"/>
    <property type="match status" value="1"/>
</dbReference>
<evidence type="ECO:0000256" key="8">
    <source>
        <dbReference type="ARBA" id="ARBA00050488"/>
    </source>
</evidence>
<dbReference type="Gene3D" id="3.40.50.1380">
    <property type="entry name" value="Methylglyoxal synthase-like domain"/>
    <property type="match status" value="1"/>
</dbReference>
<keyword evidence="5" id="KW-0658">Purine biosynthesis</keyword>
<keyword evidence="6" id="KW-0378">Hydrolase</keyword>
<reference evidence="11" key="1">
    <citation type="submission" date="2019-08" db="EMBL/GenBank/DDBJ databases">
        <authorList>
            <person name="Kucharzyk K."/>
            <person name="Murdoch R.W."/>
            <person name="Higgins S."/>
            <person name="Loffler F."/>
        </authorList>
    </citation>
    <scope>NUCLEOTIDE SEQUENCE</scope>
</reference>
<sequence>MEQRTIKRALISVYDKNGIEQISKRLIELNVEIVSTGGTFDYLISLGIPVKSVEEITGYPSILGGRVKTLHPKVFGGILFRRDLSEDSLQREEYDIPALDLVIVDLYPFEKYVASSASHQEIIEKIDIGGISLIRAAAKNYRDVLIVPSMKYYGELGAILSRGAGTSVEERARFAAYAFETSSGYDTAIFKYLNREQGIECFKESFSESKTLRYGENPHQKALYFGEKGSLPEQIWGKEISYNNLLDIEAAIELIGDFEKPTVAILKHNNACGCASRNIIKDAWEAALACDPVSAYGGIIISNGKIDLSTAEGMNKLFFEVVIAPSYTDEALNILKEKKNRIILVNKEDLRTPSKFRSLLGGVLAQDRDSATENASEHTVATTTLPSDSELRDLTFANKLVKHSKSNAIVLAAEETLLASGVGQTSRVDALRQAIAKAENFGFSLNGAVMASDAFFPFPDCVEIAHKAGIKSVIHPGGSVRDQESTDYCNNNGLSMVVTGHRHFKH</sequence>
<evidence type="ECO:0000256" key="2">
    <source>
        <dbReference type="ARBA" id="ARBA00004954"/>
    </source>
</evidence>
<dbReference type="InterPro" id="IPR024051">
    <property type="entry name" value="AICAR_Tfase_dup_dom_sf"/>
</dbReference>
<dbReference type="AlphaFoldDB" id="A0A644V540"/>
<comment type="pathway">
    <text evidence="1">Purine metabolism; IMP biosynthesis via de novo pathway; IMP from 5-formamido-1-(5-phospho-D-ribosyl)imidazole-4-carboxamide: step 1/1.</text>
</comment>
<dbReference type="HAMAP" id="MF_00139">
    <property type="entry name" value="PurH"/>
    <property type="match status" value="1"/>
</dbReference>
<dbReference type="Pfam" id="PF01808">
    <property type="entry name" value="AICARFT_IMPCHas"/>
    <property type="match status" value="1"/>
</dbReference>
<evidence type="ECO:0000256" key="3">
    <source>
        <dbReference type="ARBA" id="ARBA00007667"/>
    </source>
</evidence>
<dbReference type="GO" id="GO:0005829">
    <property type="term" value="C:cytosol"/>
    <property type="evidence" value="ECO:0007669"/>
    <property type="project" value="TreeGrafter"/>
</dbReference>
<dbReference type="UniPathway" id="UPA00074">
    <property type="reaction ID" value="UER00133"/>
</dbReference>
<dbReference type="GO" id="GO:0004643">
    <property type="term" value="F:phosphoribosylaminoimidazolecarboxamide formyltransferase activity"/>
    <property type="evidence" value="ECO:0007669"/>
    <property type="project" value="UniProtKB-EC"/>
</dbReference>
<keyword evidence="7" id="KW-0511">Multifunctional enzyme</keyword>
<protein>
    <submittedName>
        <fullName evidence="11">Bifunctional purine biosynthesis protein PurH</fullName>
    </submittedName>
</protein>
<evidence type="ECO:0000256" key="5">
    <source>
        <dbReference type="ARBA" id="ARBA00022755"/>
    </source>
</evidence>
<keyword evidence="4" id="KW-0808">Transferase</keyword>
<dbReference type="PIRSF" id="PIRSF000414">
    <property type="entry name" value="AICARFT_IMPCHas"/>
    <property type="match status" value="1"/>
</dbReference>
<dbReference type="GO" id="GO:0003937">
    <property type="term" value="F:IMP cyclohydrolase activity"/>
    <property type="evidence" value="ECO:0007669"/>
    <property type="project" value="UniProtKB-EC"/>
</dbReference>
<dbReference type="NCBIfam" id="NF002049">
    <property type="entry name" value="PRK00881.1"/>
    <property type="match status" value="1"/>
</dbReference>
<dbReference type="InterPro" id="IPR036914">
    <property type="entry name" value="MGS-like_dom_sf"/>
</dbReference>
<comment type="catalytic activity">
    <reaction evidence="8">
        <text>(6R)-10-formyltetrahydrofolate + 5-amino-1-(5-phospho-beta-D-ribosyl)imidazole-4-carboxamide = 5-formamido-1-(5-phospho-D-ribosyl)imidazole-4-carboxamide + (6S)-5,6,7,8-tetrahydrofolate</text>
        <dbReference type="Rhea" id="RHEA:22192"/>
        <dbReference type="ChEBI" id="CHEBI:57453"/>
        <dbReference type="ChEBI" id="CHEBI:58467"/>
        <dbReference type="ChEBI" id="CHEBI:58475"/>
        <dbReference type="ChEBI" id="CHEBI:195366"/>
        <dbReference type="EC" id="2.1.2.3"/>
    </reaction>
</comment>
<proteinExistence type="inferred from homology"/>
<dbReference type="SMART" id="SM00798">
    <property type="entry name" value="AICARFT_IMPCHas"/>
    <property type="match status" value="1"/>
</dbReference>
<gene>
    <name evidence="11" type="primary">purH_11</name>
    <name evidence="11" type="ORF">SDC9_32394</name>
</gene>
<dbReference type="FunFam" id="3.40.50.1380:FF:000001">
    <property type="entry name" value="Bifunctional purine biosynthesis protein PurH"/>
    <property type="match status" value="1"/>
</dbReference>
<evidence type="ECO:0000259" key="10">
    <source>
        <dbReference type="PROSITE" id="PS51855"/>
    </source>
</evidence>
<dbReference type="Gene3D" id="3.40.140.20">
    <property type="match status" value="2"/>
</dbReference>
<evidence type="ECO:0000256" key="1">
    <source>
        <dbReference type="ARBA" id="ARBA00004844"/>
    </source>
</evidence>
<dbReference type="SUPFAM" id="SSF52335">
    <property type="entry name" value="Methylglyoxal synthase-like"/>
    <property type="match status" value="1"/>
</dbReference>
<dbReference type="InterPro" id="IPR002695">
    <property type="entry name" value="PurH-like"/>
</dbReference>